<organism evidence="2 3">
    <name type="scientific">Klebsormidium nitens</name>
    <name type="common">Green alga</name>
    <name type="synonym">Ulothrix nitens</name>
    <dbReference type="NCBI Taxonomy" id="105231"/>
    <lineage>
        <taxon>Eukaryota</taxon>
        <taxon>Viridiplantae</taxon>
        <taxon>Streptophyta</taxon>
        <taxon>Klebsormidiophyceae</taxon>
        <taxon>Klebsormidiales</taxon>
        <taxon>Klebsormidiaceae</taxon>
        <taxon>Klebsormidium</taxon>
    </lineage>
</organism>
<gene>
    <name evidence="2" type="ORF">KFL_006660060</name>
</gene>
<keyword evidence="3" id="KW-1185">Reference proteome</keyword>
<evidence type="ECO:0000313" key="2">
    <source>
        <dbReference type="EMBL" id="GAQ90642.1"/>
    </source>
</evidence>
<evidence type="ECO:0000313" key="3">
    <source>
        <dbReference type="Proteomes" id="UP000054558"/>
    </source>
</evidence>
<evidence type="ECO:0008006" key="4">
    <source>
        <dbReference type="Google" id="ProtNLM"/>
    </source>
</evidence>
<protein>
    <recommendedName>
        <fullName evidence="4">Transmembrane protein</fullName>
    </recommendedName>
</protein>
<dbReference type="Proteomes" id="UP000054558">
    <property type="component" value="Unassembled WGS sequence"/>
</dbReference>
<name>A0A1Y1IKH8_KLENI</name>
<feature type="transmembrane region" description="Helical" evidence="1">
    <location>
        <begin position="311"/>
        <end position="335"/>
    </location>
</feature>
<feature type="transmembrane region" description="Helical" evidence="1">
    <location>
        <begin position="25"/>
        <end position="47"/>
    </location>
</feature>
<keyword evidence="1" id="KW-0472">Membrane</keyword>
<dbReference type="AlphaFoldDB" id="A0A1Y1IKH8"/>
<reference evidence="2 3" key="1">
    <citation type="journal article" date="2014" name="Nat. Commun.">
        <title>Klebsormidium flaccidum genome reveals primary factors for plant terrestrial adaptation.</title>
        <authorList>
            <person name="Hori K."/>
            <person name="Maruyama F."/>
            <person name="Fujisawa T."/>
            <person name="Togashi T."/>
            <person name="Yamamoto N."/>
            <person name="Seo M."/>
            <person name="Sato S."/>
            <person name="Yamada T."/>
            <person name="Mori H."/>
            <person name="Tajima N."/>
            <person name="Moriyama T."/>
            <person name="Ikeuchi M."/>
            <person name="Watanabe M."/>
            <person name="Wada H."/>
            <person name="Kobayashi K."/>
            <person name="Saito M."/>
            <person name="Masuda T."/>
            <person name="Sasaki-Sekimoto Y."/>
            <person name="Mashiguchi K."/>
            <person name="Awai K."/>
            <person name="Shimojima M."/>
            <person name="Masuda S."/>
            <person name="Iwai M."/>
            <person name="Nobusawa T."/>
            <person name="Narise T."/>
            <person name="Kondo S."/>
            <person name="Saito H."/>
            <person name="Sato R."/>
            <person name="Murakawa M."/>
            <person name="Ihara Y."/>
            <person name="Oshima-Yamada Y."/>
            <person name="Ohtaka K."/>
            <person name="Satoh M."/>
            <person name="Sonobe K."/>
            <person name="Ishii M."/>
            <person name="Ohtani R."/>
            <person name="Kanamori-Sato M."/>
            <person name="Honoki R."/>
            <person name="Miyazaki D."/>
            <person name="Mochizuki H."/>
            <person name="Umetsu J."/>
            <person name="Higashi K."/>
            <person name="Shibata D."/>
            <person name="Kamiya Y."/>
            <person name="Sato N."/>
            <person name="Nakamura Y."/>
            <person name="Tabata S."/>
            <person name="Ida S."/>
            <person name="Kurokawa K."/>
            <person name="Ohta H."/>
        </authorList>
    </citation>
    <scope>NUCLEOTIDE SEQUENCE [LARGE SCALE GENOMIC DNA]</scope>
    <source>
        <strain evidence="2 3">NIES-2285</strain>
    </source>
</reference>
<sequence length="386" mass="42916">MAFLLLPTEIKSGARNVRTLRRCAWFMYVVLVCAFIGYAATVFWLAYRSRNVPAVSFDYKVELTQLPNIYICPYAFFSSYATTLPITSMTGSCNRYFPKQVPGPGATGLTTGLTRGSVNWALGNSRRDASKTFEYKGDTDSDYEVEGVELPSPDFSHEGQNNTVLGSSLCLRYNTSRFSFTPELIASTFQGVFMSFYWTLPPVAPLNGYTRGANVLAAFSDDGVRRGEYDFPGSIISGGGNDQVELSLTVRTYLNGSEKVSGSIATTHQDYVTSFNSTYGIDFPASDYFYAALTLNPQGRLHITEKSPINWTIILSQIVAGWSLVTAIFGMFFAYDLRREWALPWPAHFKEIVTSDEELKGGSLETIPMRRMSHVPNLYPTTSSHV</sequence>
<keyword evidence="1" id="KW-1133">Transmembrane helix</keyword>
<keyword evidence="1" id="KW-0812">Transmembrane</keyword>
<evidence type="ECO:0000256" key="1">
    <source>
        <dbReference type="SAM" id="Phobius"/>
    </source>
</evidence>
<dbReference type="EMBL" id="DF237615">
    <property type="protein sequence ID" value="GAQ90642.1"/>
    <property type="molecule type" value="Genomic_DNA"/>
</dbReference>
<proteinExistence type="predicted"/>
<accession>A0A1Y1IKH8</accession>